<evidence type="ECO:0000313" key="4">
    <source>
        <dbReference type="EMBL" id="MBL4928214.1"/>
    </source>
</evidence>
<evidence type="ECO:0000256" key="2">
    <source>
        <dbReference type="ARBA" id="ARBA00022840"/>
    </source>
</evidence>
<dbReference type="PANTHER" id="PTHR32309">
    <property type="entry name" value="TYROSINE-PROTEIN KINASE"/>
    <property type="match status" value="1"/>
</dbReference>
<accession>A0A8J7MUC2</accession>
<dbReference type="GO" id="GO:0016301">
    <property type="term" value="F:kinase activity"/>
    <property type="evidence" value="ECO:0007669"/>
    <property type="project" value="UniProtKB-KW"/>
</dbReference>
<proteinExistence type="predicted"/>
<protein>
    <submittedName>
        <fullName evidence="4">CpsD/CapB family tyrosine-protein kinase</fullName>
    </submittedName>
</protein>
<keyword evidence="4" id="KW-0418">Kinase</keyword>
<keyword evidence="5" id="KW-1185">Reference proteome</keyword>
<feature type="compositionally biased region" description="Basic and acidic residues" evidence="3">
    <location>
        <begin position="1"/>
        <end position="13"/>
    </location>
</feature>
<dbReference type="EMBL" id="JAESVP010000004">
    <property type="protein sequence ID" value="MBL4928214.1"/>
    <property type="molecule type" value="Genomic_DNA"/>
</dbReference>
<keyword evidence="2" id="KW-0067">ATP-binding</keyword>
<evidence type="ECO:0000313" key="5">
    <source>
        <dbReference type="Proteomes" id="UP000619033"/>
    </source>
</evidence>
<dbReference type="Proteomes" id="UP000619033">
    <property type="component" value="Unassembled WGS sequence"/>
</dbReference>
<dbReference type="GO" id="GO:0005524">
    <property type="term" value="F:ATP binding"/>
    <property type="evidence" value="ECO:0007669"/>
    <property type="project" value="UniProtKB-KW"/>
</dbReference>
<organism evidence="4 5">
    <name type="scientific">Fuscibacter oryzae</name>
    <dbReference type="NCBI Taxonomy" id="2803939"/>
    <lineage>
        <taxon>Bacteria</taxon>
        <taxon>Pseudomonadati</taxon>
        <taxon>Pseudomonadota</taxon>
        <taxon>Alphaproteobacteria</taxon>
        <taxon>Rhodobacterales</taxon>
        <taxon>Paracoccaceae</taxon>
        <taxon>Fuscibacter</taxon>
    </lineage>
</organism>
<name>A0A8J7MUC2_9RHOB</name>
<comment type="caution">
    <text evidence="4">The sequence shown here is derived from an EMBL/GenBank/DDBJ whole genome shotgun (WGS) entry which is preliminary data.</text>
</comment>
<evidence type="ECO:0000256" key="3">
    <source>
        <dbReference type="SAM" id="MobiDB-lite"/>
    </source>
</evidence>
<keyword evidence="1" id="KW-0547">Nucleotide-binding</keyword>
<dbReference type="CDD" id="cd05387">
    <property type="entry name" value="BY-kinase"/>
    <property type="match status" value="1"/>
</dbReference>
<dbReference type="InterPro" id="IPR033756">
    <property type="entry name" value="YlxH/NBP35"/>
</dbReference>
<sequence length="295" mass="31729">MGSSDKKSDRDAAGEVGRPTGVSLFRRGTVSANPTVTYDLATGREIFAHGLPSLALNPVKVWESLAMVRLSPEHLLGNGLFPMTSDNRAAAAFDHLRSRLLHGLTQKNWRRIAISSPTHGCGKSFVATNLALTLARRPDSRTVLLDLDLRRPRLASILGISDAPPLADYLSGEQPLEAIFRRFGRTLALGVNGAPVPMAAEMLHSPETAEALTAITELLDPEVVLVDLPPVLAGDDVLAVASQVDAVLLVTDGTRTRPEEIRACERVLEGRLPLLGVVLNRAEEPAAQQYGYGRN</sequence>
<gene>
    <name evidence="4" type="ORF">JI744_08875</name>
</gene>
<feature type="region of interest" description="Disordered" evidence="3">
    <location>
        <begin position="1"/>
        <end position="20"/>
    </location>
</feature>
<dbReference type="InterPro" id="IPR005702">
    <property type="entry name" value="Wzc-like_C"/>
</dbReference>
<keyword evidence="4" id="KW-0808">Transferase</keyword>
<evidence type="ECO:0000256" key="1">
    <source>
        <dbReference type="ARBA" id="ARBA00022741"/>
    </source>
</evidence>
<dbReference type="Gene3D" id="3.40.50.300">
    <property type="entry name" value="P-loop containing nucleotide triphosphate hydrolases"/>
    <property type="match status" value="1"/>
</dbReference>
<reference evidence="4" key="1">
    <citation type="submission" date="2021-01" db="EMBL/GenBank/DDBJ databases">
        <title>Genome seq and assembly of Tabrizicola sp. KVB23.</title>
        <authorList>
            <person name="Chhetri G."/>
        </authorList>
    </citation>
    <scope>NUCLEOTIDE SEQUENCE</scope>
    <source>
        <strain evidence="4">KVB23</strain>
    </source>
</reference>
<dbReference type="RefSeq" id="WP_202659731.1">
    <property type="nucleotide sequence ID" value="NZ_JAESVP010000004.1"/>
</dbReference>
<dbReference type="Pfam" id="PF10609">
    <property type="entry name" value="ParA"/>
    <property type="match status" value="1"/>
</dbReference>
<dbReference type="SUPFAM" id="SSF52540">
    <property type="entry name" value="P-loop containing nucleoside triphosphate hydrolases"/>
    <property type="match status" value="1"/>
</dbReference>
<dbReference type="PANTHER" id="PTHR32309:SF31">
    <property type="entry name" value="CAPSULAR EXOPOLYSACCHARIDE FAMILY"/>
    <property type="match status" value="1"/>
</dbReference>
<dbReference type="InterPro" id="IPR027417">
    <property type="entry name" value="P-loop_NTPase"/>
</dbReference>
<dbReference type="InterPro" id="IPR050445">
    <property type="entry name" value="Bact_polysacc_biosynth/exp"/>
</dbReference>
<dbReference type="AlphaFoldDB" id="A0A8J7MUC2"/>